<name>A0A1W0WBW6_HYPEX</name>
<gene>
    <name evidence="2" type="ORF">BV898_13077</name>
</gene>
<dbReference type="EMBL" id="MTYJ01000139">
    <property type="protein sequence ID" value="OQV12668.1"/>
    <property type="molecule type" value="Genomic_DNA"/>
</dbReference>
<dbReference type="OrthoDB" id="10067602at2759"/>
<organism evidence="2 3">
    <name type="scientific">Hypsibius exemplaris</name>
    <name type="common">Freshwater tardigrade</name>
    <dbReference type="NCBI Taxonomy" id="2072580"/>
    <lineage>
        <taxon>Eukaryota</taxon>
        <taxon>Metazoa</taxon>
        <taxon>Ecdysozoa</taxon>
        <taxon>Tardigrada</taxon>
        <taxon>Eutardigrada</taxon>
        <taxon>Parachela</taxon>
        <taxon>Hypsibioidea</taxon>
        <taxon>Hypsibiidae</taxon>
        <taxon>Hypsibius</taxon>
    </lineage>
</organism>
<evidence type="ECO:0008006" key="4">
    <source>
        <dbReference type="Google" id="ProtNLM"/>
    </source>
</evidence>
<proteinExistence type="predicted"/>
<sequence>MPHRHRSEDNIDDGEESHGSFQSVKALGGKPSRTIVTIAPKIYASAYSDDVWVMLKDYTKEVLRNSPGDVLSWSSDYFARKVDERRKSAADYAIVSERNKKEHNHGQAPRGLGPHQVSRESQHEELDIELSVSDEERDHHHGDPHSEHH</sequence>
<dbReference type="Gene3D" id="1.20.890.10">
    <property type="entry name" value="cAMP-dependent protein kinase regulatory subunit, dimerization-anchoring domain"/>
    <property type="match status" value="1"/>
</dbReference>
<accession>A0A1W0WBW6</accession>
<protein>
    <recommendedName>
        <fullName evidence="4">RIIa domain-containing protein</fullName>
    </recommendedName>
</protein>
<evidence type="ECO:0000313" key="3">
    <source>
        <dbReference type="Proteomes" id="UP000192578"/>
    </source>
</evidence>
<dbReference type="AlphaFoldDB" id="A0A1W0WBW6"/>
<keyword evidence="3" id="KW-1185">Reference proteome</keyword>
<feature type="region of interest" description="Disordered" evidence="1">
    <location>
        <begin position="97"/>
        <end position="149"/>
    </location>
</feature>
<feature type="compositionally biased region" description="Basic and acidic residues" evidence="1">
    <location>
        <begin position="134"/>
        <end position="149"/>
    </location>
</feature>
<evidence type="ECO:0000313" key="2">
    <source>
        <dbReference type="EMBL" id="OQV12668.1"/>
    </source>
</evidence>
<dbReference type="SUPFAM" id="SSF47391">
    <property type="entry name" value="Dimerization-anchoring domain of cAMP-dependent PK regulatory subunit"/>
    <property type="match status" value="1"/>
</dbReference>
<reference evidence="3" key="1">
    <citation type="submission" date="2017-01" db="EMBL/GenBank/DDBJ databases">
        <title>Comparative genomics of anhydrobiosis in the tardigrade Hypsibius dujardini.</title>
        <authorList>
            <person name="Yoshida Y."/>
            <person name="Koutsovoulos G."/>
            <person name="Laetsch D."/>
            <person name="Stevens L."/>
            <person name="Kumar S."/>
            <person name="Horikawa D."/>
            <person name="Ishino K."/>
            <person name="Komine S."/>
            <person name="Tomita M."/>
            <person name="Blaxter M."/>
            <person name="Arakawa K."/>
        </authorList>
    </citation>
    <scope>NUCLEOTIDE SEQUENCE [LARGE SCALE GENOMIC DNA]</scope>
    <source>
        <strain evidence="3">Z151</strain>
    </source>
</reference>
<feature type="region of interest" description="Disordered" evidence="1">
    <location>
        <begin position="1"/>
        <end position="26"/>
    </location>
</feature>
<evidence type="ECO:0000256" key="1">
    <source>
        <dbReference type="SAM" id="MobiDB-lite"/>
    </source>
</evidence>
<dbReference type="Proteomes" id="UP000192578">
    <property type="component" value="Unassembled WGS sequence"/>
</dbReference>
<comment type="caution">
    <text evidence="2">The sequence shown here is derived from an EMBL/GenBank/DDBJ whole genome shotgun (WGS) entry which is preliminary data.</text>
</comment>